<dbReference type="GO" id="GO:0043190">
    <property type="term" value="C:ATP-binding cassette (ABC) transporter complex"/>
    <property type="evidence" value="ECO:0007669"/>
    <property type="project" value="InterPro"/>
</dbReference>
<gene>
    <name evidence="3" type="primary">opuCC_1</name>
    <name evidence="3" type="ORF">NCTC11391_01245</name>
</gene>
<dbReference type="GO" id="GO:0022857">
    <property type="term" value="F:transmembrane transporter activity"/>
    <property type="evidence" value="ECO:0007669"/>
    <property type="project" value="InterPro"/>
</dbReference>
<dbReference type="InterPro" id="IPR007210">
    <property type="entry name" value="ABC_Gly_betaine_transp_sub-bd"/>
</dbReference>
<evidence type="ECO:0000259" key="2">
    <source>
        <dbReference type="Pfam" id="PF04069"/>
    </source>
</evidence>
<dbReference type="RefSeq" id="WP_002960611.1">
    <property type="nucleotide sequence ID" value="NZ_UHFA01000002.1"/>
</dbReference>
<accession>A0A380JFT1</accession>
<feature type="transmembrane region" description="Helical" evidence="1">
    <location>
        <begin position="7"/>
        <end position="27"/>
    </location>
</feature>
<protein>
    <submittedName>
        <fullName evidence="3">ABC transporter</fullName>
    </submittedName>
</protein>
<dbReference type="SUPFAM" id="SSF53850">
    <property type="entry name" value="Periplasmic binding protein-like II"/>
    <property type="match status" value="1"/>
</dbReference>
<dbReference type="EMBL" id="UHFA01000002">
    <property type="protein sequence ID" value="SUN36201.1"/>
    <property type="molecule type" value="Genomic_DNA"/>
</dbReference>
<dbReference type="CDD" id="cd13608">
    <property type="entry name" value="PBP2_OpuCC_like"/>
    <property type="match status" value="1"/>
</dbReference>
<proteinExistence type="predicted"/>
<evidence type="ECO:0000313" key="3">
    <source>
        <dbReference type="EMBL" id="SUN36201.1"/>
    </source>
</evidence>
<dbReference type="GeneID" id="93923762"/>
<evidence type="ECO:0000313" key="4">
    <source>
        <dbReference type="Proteomes" id="UP000254082"/>
    </source>
</evidence>
<evidence type="ECO:0000256" key="1">
    <source>
        <dbReference type="SAM" id="Phobius"/>
    </source>
</evidence>
<dbReference type="AlphaFoldDB" id="A0A380JFT1"/>
<dbReference type="OrthoDB" id="9801163at2"/>
<keyword evidence="1" id="KW-0472">Membrane</keyword>
<dbReference type="Gene3D" id="3.40.190.120">
    <property type="entry name" value="Osmoprotection protein (prox), domain 2"/>
    <property type="match status" value="1"/>
</dbReference>
<dbReference type="Gene3D" id="3.40.190.10">
    <property type="entry name" value="Periplasmic binding protein-like II"/>
    <property type="match status" value="1"/>
</dbReference>
<reference evidence="3 4" key="1">
    <citation type="submission" date="2018-06" db="EMBL/GenBank/DDBJ databases">
        <authorList>
            <consortium name="Pathogen Informatics"/>
            <person name="Doyle S."/>
        </authorList>
    </citation>
    <scope>NUCLEOTIDE SEQUENCE [LARGE SCALE GENOMIC DNA]</scope>
    <source>
        <strain evidence="4">NCTC 11391</strain>
    </source>
</reference>
<feature type="domain" description="ABC-type glycine betaine transport system substrate-binding" evidence="2">
    <location>
        <begin position="37"/>
        <end position="302"/>
    </location>
</feature>
<organism evidence="3 4">
    <name type="scientific">Streptococcus downei MFe28</name>
    <dbReference type="NCBI Taxonomy" id="764290"/>
    <lineage>
        <taxon>Bacteria</taxon>
        <taxon>Bacillati</taxon>
        <taxon>Bacillota</taxon>
        <taxon>Bacilli</taxon>
        <taxon>Lactobacillales</taxon>
        <taxon>Streptococcaceae</taxon>
        <taxon>Streptococcus</taxon>
    </lineage>
</organism>
<sequence length="311" mass="35601">MKRKKTFWRLIGLVLIILVPLLSFVGYKTMRKSQGVDIKITSMTSTESSIMANMISELINHELGYQTTLITNLGSANVQHQALLRGDADIASIRYTGTDLTGTLSLPAEKDPQKASRTVKKEFQKRFDQTWFPTYGFSDTYAFMVTSDYAKKYNLQTVSDLKKVQSSAKVGVDSTWMNREGDGYRDFAKAYGFNFKSIYPMQIGLVYDAVESDKMQTVLGYSTDGRISSYDLTILEDDKRFFPPYEASMVVNNNLLRKYPKLKKVLHRLDGKINLKMMQQLNYQVDDKLLEPSVVAHNFLREHNYFREAGD</sequence>
<dbReference type="Pfam" id="PF04069">
    <property type="entry name" value="OpuAC"/>
    <property type="match status" value="1"/>
</dbReference>
<dbReference type="Proteomes" id="UP000254082">
    <property type="component" value="Unassembled WGS sequence"/>
</dbReference>
<keyword evidence="1" id="KW-0812">Transmembrane</keyword>
<keyword evidence="1" id="KW-1133">Transmembrane helix</keyword>
<keyword evidence="4" id="KW-1185">Reference proteome</keyword>
<name>A0A380JFT1_STRDO</name>